<feature type="domain" description="OmpR/PhoB-type" evidence="3">
    <location>
        <begin position="10"/>
        <end position="108"/>
    </location>
</feature>
<keyword evidence="1 2" id="KW-0238">DNA-binding</keyword>
<dbReference type="PRINTS" id="PR00364">
    <property type="entry name" value="DISEASERSIST"/>
</dbReference>
<dbReference type="InterPro" id="IPR036388">
    <property type="entry name" value="WH-like_DNA-bd_sf"/>
</dbReference>
<dbReference type="Pfam" id="PF00486">
    <property type="entry name" value="Trans_reg_C"/>
    <property type="match status" value="1"/>
</dbReference>
<dbReference type="GO" id="GO:0003677">
    <property type="term" value="F:DNA binding"/>
    <property type="evidence" value="ECO:0007669"/>
    <property type="project" value="UniProtKB-UniRule"/>
</dbReference>
<dbReference type="PANTHER" id="PTHR47691">
    <property type="entry name" value="REGULATOR-RELATED"/>
    <property type="match status" value="1"/>
</dbReference>
<proteinExistence type="predicted"/>
<reference evidence="4 5" key="1">
    <citation type="submission" date="2019-08" db="EMBL/GenBank/DDBJ databases">
        <title>Hyperibacter terrae gen. nov., sp. nov. and Hyperibacter viscosus sp. nov., two new members in the family Rhodospirillaceae isolated from the rhizosphere of Hypericum perforatum.</title>
        <authorList>
            <person name="Noviana Z."/>
        </authorList>
    </citation>
    <scope>NUCLEOTIDE SEQUENCE [LARGE SCALE GENOMIC DNA]</scope>
    <source>
        <strain evidence="4 5">R5959</strain>
    </source>
</reference>
<name>A0A5J6N3L8_9PROT</name>
<evidence type="ECO:0000313" key="4">
    <source>
        <dbReference type="EMBL" id="QEX23974.1"/>
    </source>
</evidence>
<dbReference type="SMART" id="SM00382">
    <property type="entry name" value="AAA"/>
    <property type="match status" value="1"/>
</dbReference>
<evidence type="ECO:0000256" key="1">
    <source>
        <dbReference type="ARBA" id="ARBA00023125"/>
    </source>
</evidence>
<sequence length="960" mass="104813">MADLPTAAAERAFSFGPFRFLPTRQLLLEGETPVRLGSRAVELLAALVERPGELVSKSELFARVWPNTVVEESNLKVHIAALRRALGEGQPGRRYVATVSGRGYRFVAPVGISEPEMPPPRGTAEPLAHNLPAASTRTIGRAGTIDALRRQLPQRRFITVVGPSGIGKTTVALATVEALLETYEHGVCFVDLAPLGDPQFVPSTLASALGLTIPGNGVSALTSYLRDKRMLILLDSCDHVIETAAMLAEQIVSAAPGLHVLTTSREPLRAKGEHVHRLSPFENPPASPSLTAAEALAFPAVQLFVERAAACLEGFQLSDADAPIVAEICRKLEGIALAIELAATRIDAFGLRELSELLNDRFRLLKQGRRTTLARHRSLAAALDWSYDFLPPSEQVLLRRFSVFAGDFTLESACAVVSDRSIAGAEIVEGVANLVAKSLLTADVGDVVVRYRLLETTRAYAFQKLAESGEADLVARRHAEHHRDLFGRAEAEWDAKPTAEWLADYGRKIDNVRAALVWAFSEAGDASVGVALTIAAIPLWMHLSLMEECRAGIERALAGYETSPGRNDRDEMRLYAGLAGALLHARGPLPETDIAWAKALQIAERLPDSEYQLRCLWGVAICRFYVADYRAALGFARRFRKLAGEKGDAAARLSGDRLAATTQHYLGDQTAARRQLERALREHPGPFPRAHIARFLYDQRVATQDALAVVLWLQGCPDQAVRKAQETFEEAQATGHVLTLCSALAQAVCPVALYVGNLALAEHRLAMLLGHLAKQPMSVSKALAFSLQGTLRVMKGDVTAAPLIRDALTELRGARYRLRYPAHLGTLALALGLAGNASQARRTIDEALESAMQSEEFWCLAELLRIKGELLEREGSAAAIGAAEDQYRQALDWARRQEALSWELRAATTLARLQHRQGQTKEAERLLCPVYARFREGFETRDLIIARMLIDDLRAALPSA</sequence>
<gene>
    <name evidence="4" type="ORF">FRZ61_39150</name>
</gene>
<dbReference type="PROSITE" id="PS51755">
    <property type="entry name" value="OMPR_PHOB"/>
    <property type="match status" value="1"/>
</dbReference>
<dbReference type="SUPFAM" id="SSF46894">
    <property type="entry name" value="C-terminal effector domain of the bipartite response regulators"/>
    <property type="match status" value="1"/>
</dbReference>
<protein>
    <submittedName>
        <fullName evidence="4">ATPase</fullName>
    </submittedName>
</protein>
<evidence type="ECO:0000256" key="2">
    <source>
        <dbReference type="PROSITE-ProRule" id="PRU01091"/>
    </source>
</evidence>
<dbReference type="Pfam" id="PF25872">
    <property type="entry name" value="HTH_77"/>
    <property type="match status" value="1"/>
</dbReference>
<feature type="DNA-binding region" description="OmpR/PhoB-type" evidence="2">
    <location>
        <begin position="10"/>
        <end position="108"/>
    </location>
</feature>
<keyword evidence="5" id="KW-1185">Reference proteome</keyword>
<evidence type="ECO:0000259" key="3">
    <source>
        <dbReference type="PROSITE" id="PS51755"/>
    </source>
</evidence>
<organism evidence="4 5">
    <name type="scientific">Hypericibacter adhaerens</name>
    <dbReference type="NCBI Taxonomy" id="2602016"/>
    <lineage>
        <taxon>Bacteria</taxon>
        <taxon>Pseudomonadati</taxon>
        <taxon>Pseudomonadota</taxon>
        <taxon>Alphaproteobacteria</taxon>
        <taxon>Rhodospirillales</taxon>
        <taxon>Dongiaceae</taxon>
        <taxon>Hypericibacter</taxon>
    </lineage>
</organism>
<dbReference type="InterPro" id="IPR027417">
    <property type="entry name" value="P-loop_NTPase"/>
</dbReference>
<dbReference type="InterPro" id="IPR016032">
    <property type="entry name" value="Sig_transdc_resp-reg_C-effctor"/>
</dbReference>
<dbReference type="Gene3D" id="3.40.50.300">
    <property type="entry name" value="P-loop containing nucleotide triphosphate hydrolases"/>
    <property type="match status" value="1"/>
</dbReference>
<dbReference type="CDD" id="cd00383">
    <property type="entry name" value="trans_reg_C"/>
    <property type="match status" value="1"/>
</dbReference>
<dbReference type="GO" id="GO:0000160">
    <property type="term" value="P:phosphorelay signal transduction system"/>
    <property type="evidence" value="ECO:0007669"/>
    <property type="project" value="InterPro"/>
</dbReference>
<dbReference type="SMART" id="SM00862">
    <property type="entry name" value="Trans_reg_C"/>
    <property type="match status" value="1"/>
</dbReference>
<dbReference type="InterPro" id="IPR003593">
    <property type="entry name" value="AAA+_ATPase"/>
</dbReference>
<dbReference type="InterPro" id="IPR058852">
    <property type="entry name" value="HTH_77"/>
</dbReference>
<dbReference type="Pfam" id="PF13401">
    <property type="entry name" value="AAA_22"/>
    <property type="match status" value="1"/>
</dbReference>
<evidence type="ECO:0000313" key="5">
    <source>
        <dbReference type="Proteomes" id="UP000325797"/>
    </source>
</evidence>
<dbReference type="PANTHER" id="PTHR47691:SF3">
    <property type="entry name" value="HTH-TYPE TRANSCRIPTIONAL REGULATOR RV0890C-RELATED"/>
    <property type="match status" value="1"/>
</dbReference>
<dbReference type="GO" id="GO:0016887">
    <property type="term" value="F:ATP hydrolysis activity"/>
    <property type="evidence" value="ECO:0007669"/>
    <property type="project" value="InterPro"/>
</dbReference>
<dbReference type="InterPro" id="IPR001867">
    <property type="entry name" value="OmpR/PhoB-type_DNA-bd"/>
</dbReference>
<dbReference type="InterPro" id="IPR049945">
    <property type="entry name" value="AAA_22"/>
</dbReference>
<dbReference type="GO" id="GO:0006355">
    <property type="term" value="P:regulation of DNA-templated transcription"/>
    <property type="evidence" value="ECO:0007669"/>
    <property type="project" value="InterPro"/>
</dbReference>
<dbReference type="KEGG" id="hadh:FRZ61_39150"/>
<accession>A0A5J6N3L8</accession>
<dbReference type="AlphaFoldDB" id="A0A5J6N3L8"/>
<dbReference type="EMBL" id="CP042582">
    <property type="protein sequence ID" value="QEX23974.1"/>
    <property type="molecule type" value="Genomic_DNA"/>
</dbReference>
<dbReference type="SUPFAM" id="SSF48452">
    <property type="entry name" value="TPR-like"/>
    <property type="match status" value="2"/>
</dbReference>
<dbReference type="Proteomes" id="UP000325797">
    <property type="component" value="Chromosome"/>
</dbReference>
<dbReference type="SUPFAM" id="SSF52540">
    <property type="entry name" value="P-loop containing nucleoside triphosphate hydrolases"/>
    <property type="match status" value="1"/>
</dbReference>
<dbReference type="InterPro" id="IPR011990">
    <property type="entry name" value="TPR-like_helical_dom_sf"/>
</dbReference>
<dbReference type="Gene3D" id="1.10.10.10">
    <property type="entry name" value="Winged helix-like DNA-binding domain superfamily/Winged helix DNA-binding domain"/>
    <property type="match status" value="1"/>
</dbReference>